<protein>
    <recommendedName>
        <fullName evidence="3">NTF2 fold immunity protein domain-containing protein</fullName>
    </recommendedName>
</protein>
<evidence type="ECO:0008006" key="3">
    <source>
        <dbReference type="Google" id="ProtNLM"/>
    </source>
</evidence>
<keyword evidence="2" id="KW-1185">Reference proteome</keyword>
<reference evidence="1 2" key="1">
    <citation type="submission" date="2024-09" db="EMBL/GenBank/DDBJ databases">
        <authorList>
            <person name="Sun Q."/>
            <person name="Mori K."/>
        </authorList>
    </citation>
    <scope>NUCLEOTIDE SEQUENCE [LARGE SCALE GENOMIC DNA]</scope>
    <source>
        <strain evidence="1 2">CGMCC 1.12926</strain>
    </source>
</reference>
<comment type="caution">
    <text evidence="1">The sequence shown here is derived from an EMBL/GenBank/DDBJ whole genome shotgun (WGS) entry which is preliminary data.</text>
</comment>
<sequence>MTEIAKTEKEKDTVFVIKWAVFGICGNDERFSRTAYQKKLDQIEENKMNPVILDLQKSVEDLYHINNKVVITGTTGRGEFSNAYFDSNLEKYSFDHNLEKRKRVYEMQYTIKNKDKVEFVILHNLDTEILRLILTQKNGQWSAQKI</sequence>
<dbReference type="Proteomes" id="UP001589734">
    <property type="component" value="Unassembled WGS sequence"/>
</dbReference>
<accession>A0ABV6BW69</accession>
<evidence type="ECO:0000313" key="2">
    <source>
        <dbReference type="Proteomes" id="UP001589734"/>
    </source>
</evidence>
<organism evidence="1 2">
    <name type="scientific">Flavobacterium procerum</name>
    <dbReference type="NCBI Taxonomy" id="1455569"/>
    <lineage>
        <taxon>Bacteria</taxon>
        <taxon>Pseudomonadati</taxon>
        <taxon>Bacteroidota</taxon>
        <taxon>Flavobacteriia</taxon>
        <taxon>Flavobacteriales</taxon>
        <taxon>Flavobacteriaceae</taxon>
        <taxon>Flavobacterium</taxon>
    </lineage>
</organism>
<name>A0ABV6BW69_9FLAO</name>
<proteinExistence type="predicted"/>
<evidence type="ECO:0000313" key="1">
    <source>
        <dbReference type="EMBL" id="MFC0079685.1"/>
    </source>
</evidence>
<gene>
    <name evidence="1" type="ORF">ACFFLS_21740</name>
</gene>
<dbReference type="EMBL" id="JBHLYW010000022">
    <property type="protein sequence ID" value="MFC0079685.1"/>
    <property type="molecule type" value="Genomic_DNA"/>
</dbReference>